<name>A0A6A6QYH9_9PEZI</name>
<gene>
    <name evidence="1" type="ORF">BU16DRAFT_526307</name>
</gene>
<evidence type="ECO:0000313" key="1">
    <source>
        <dbReference type="EMBL" id="KAF2497289.1"/>
    </source>
</evidence>
<dbReference type="Proteomes" id="UP000799750">
    <property type="component" value="Unassembled WGS sequence"/>
</dbReference>
<dbReference type="EMBL" id="MU004187">
    <property type="protein sequence ID" value="KAF2497289.1"/>
    <property type="molecule type" value="Genomic_DNA"/>
</dbReference>
<evidence type="ECO:0000313" key="2">
    <source>
        <dbReference type="Proteomes" id="UP000799750"/>
    </source>
</evidence>
<feature type="non-terminal residue" evidence="1">
    <location>
        <position position="80"/>
    </location>
</feature>
<keyword evidence="2" id="KW-1185">Reference proteome</keyword>
<dbReference type="AlphaFoldDB" id="A0A6A6QYH9"/>
<proteinExistence type="predicted"/>
<organism evidence="1 2">
    <name type="scientific">Lophium mytilinum</name>
    <dbReference type="NCBI Taxonomy" id="390894"/>
    <lineage>
        <taxon>Eukaryota</taxon>
        <taxon>Fungi</taxon>
        <taxon>Dikarya</taxon>
        <taxon>Ascomycota</taxon>
        <taxon>Pezizomycotina</taxon>
        <taxon>Dothideomycetes</taxon>
        <taxon>Pleosporomycetidae</taxon>
        <taxon>Mytilinidiales</taxon>
        <taxon>Mytilinidiaceae</taxon>
        <taxon>Lophium</taxon>
    </lineage>
</organism>
<protein>
    <submittedName>
        <fullName evidence="1">Uncharacterized protein</fullName>
    </submittedName>
</protein>
<accession>A0A6A6QYH9</accession>
<reference evidence="1" key="1">
    <citation type="journal article" date="2020" name="Stud. Mycol.">
        <title>101 Dothideomycetes genomes: a test case for predicting lifestyles and emergence of pathogens.</title>
        <authorList>
            <person name="Haridas S."/>
            <person name="Albert R."/>
            <person name="Binder M."/>
            <person name="Bloem J."/>
            <person name="Labutti K."/>
            <person name="Salamov A."/>
            <person name="Andreopoulos B."/>
            <person name="Baker S."/>
            <person name="Barry K."/>
            <person name="Bills G."/>
            <person name="Bluhm B."/>
            <person name="Cannon C."/>
            <person name="Castanera R."/>
            <person name="Culley D."/>
            <person name="Daum C."/>
            <person name="Ezra D."/>
            <person name="Gonzalez J."/>
            <person name="Henrissat B."/>
            <person name="Kuo A."/>
            <person name="Liang C."/>
            <person name="Lipzen A."/>
            <person name="Lutzoni F."/>
            <person name="Magnuson J."/>
            <person name="Mondo S."/>
            <person name="Nolan M."/>
            <person name="Ohm R."/>
            <person name="Pangilinan J."/>
            <person name="Park H.-J."/>
            <person name="Ramirez L."/>
            <person name="Alfaro M."/>
            <person name="Sun H."/>
            <person name="Tritt A."/>
            <person name="Yoshinaga Y."/>
            <person name="Zwiers L.-H."/>
            <person name="Turgeon B."/>
            <person name="Goodwin S."/>
            <person name="Spatafora J."/>
            <person name="Crous P."/>
            <person name="Grigoriev I."/>
        </authorList>
    </citation>
    <scope>NUCLEOTIDE SEQUENCE</scope>
    <source>
        <strain evidence="1">CBS 269.34</strain>
    </source>
</reference>
<sequence>MTMEEYAVCEAFSNERVENIFPGLEKFPEPVPKHTKRDRLKEWQSDAEILSVTYRALRGPFRLYWPKPAPHPAKEEDIHS</sequence>